<dbReference type="PANTHER" id="PTHR21624">
    <property type="entry name" value="STEROL DESATURASE-RELATED PROTEIN"/>
    <property type="match status" value="1"/>
</dbReference>
<feature type="compositionally biased region" description="Polar residues" evidence="11">
    <location>
        <begin position="169"/>
        <end position="179"/>
    </location>
</feature>
<organism evidence="14 15">
    <name type="scientific">Clarias magur</name>
    <name type="common">Asian catfish</name>
    <name type="synonym">Macropteronotus magur</name>
    <dbReference type="NCBI Taxonomy" id="1594786"/>
    <lineage>
        <taxon>Eukaryota</taxon>
        <taxon>Metazoa</taxon>
        <taxon>Chordata</taxon>
        <taxon>Craniata</taxon>
        <taxon>Vertebrata</taxon>
        <taxon>Euteleostomi</taxon>
        <taxon>Actinopterygii</taxon>
        <taxon>Neopterygii</taxon>
        <taxon>Teleostei</taxon>
        <taxon>Ostariophysi</taxon>
        <taxon>Siluriformes</taxon>
        <taxon>Clariidae</taxon>
        <taxon>Clarias</taxon>
    </lineage>
</organism>
<dbReference type="InterPro" id="IPR009057">
    <property type="entry name" value="Homeodomain-like_sf"/>
</dbReference>
<evidence type="ECO:0000313" key="14">
    <source>
        <dbReference type="EMBL" id="KAF5900611.1"/>
    </source>
</evidence>
<feature type="compositionally biased region" description="Basic and acidic residues" evidence="11">
    <location>
        <begin position="156"/>
        <end position="168"/>
    </location>
</feature>
<feature type="domain" description="Homeobox" evidence="13">
    <location>
        <begin position="182"/>
        <end position="227"/>
    </location>
</feature>
<feature type="compositionally biased region" description="Low complexity" evidence="11">
    <location>
        <begin position="107"/>
        <end position="117"/>
    </location>
</feature>
<evidence type="ECO:0000256" key="2">
    <source>
        <dbReference type="ARBA" id="ARBA00022692"/>
    </source>
</evidence>
<evidence type="ECO:0000256" key="11">
    <source>
        <dbReference type="SAM" id="MobiDB-lite"/>
    </source>
</evidence>
<evidence type="ECO:0000256" key="12">
    <source>
        <dbReference type="SAM" id="Phobius"/>
    </source>
</evidence>
<dbReference type="EMBL" id="QNUK01000132">
    <property type="protein sequence ID" value="KAF5900611.1"/>
    <property type="molecule type" value="Genomic_DNA"/>
</dbReference>
<keyword evidence="14" id="KW-0503">Monooxygenase</keyword>
<feature type="compositionally biased region" description="Low complexity" evidence="11">
    <location>
        <begin position="70"/>
        <end position="85"/>
    </location>
</feature>
<dbReference type="GO" id="GO:0005634">
    <property type="term" value="C:nucleus"/>
    <property type="evidence" value="ECO:0007669"/>
    <property type="project" value="UniProtKB-SubCell"/>
</dbReference>
<feature type="region of interest" description="Disordered" evidence="11">
    <location>
        <begin position="61"/>
        <end position="88"/>
    </location>
</feature>
<keyword evidence="15" id="KW-1185">Reference proteome</keyword>
<proteinExistence type="predicted"/>
<keyword evidence="2 12" id="KW-0812">Transmembrane</keyword>
<dbReference type="InterPro" id="IPR001356">
    <property type="entry name" value="HD"/>
</dbReference>
<dbReference type="InterPro" id="IPR051689">
    <property type="entry name" value="Sterol_desaturase/TMEM195"/>
</dbReference>
<dbReference type="GO" id="GO:0006643">
    <property type="term" value="P:membrane lipid metabolic process"/>
    <property type="evidence" value="ECO:0007669"/>
    <property type="project" value="TreeGrafter"/>
</dbReference>
<comment type="subcellular location">
    <subcellularLocation>
        <location evidence="1">Endomembrane system</location>
        <topology evidence="1">Multi-pass membrane protein</topology>
    </subcellularLocation>
    <subcellularLocation>
        <location evidence="9 10">Nucleus</location>
    </subcellularLocation>
</comment>
<evidence type="ECO:0000313" key="15">
    <source>
        <dbReference type="Proteomes" id="UP000727407"/>
    </source>
</evidence>
<keyword evidence="3 12" id="KW-1133">Transmembrane helix</keyword>
<feature type="region of interest" description="Disordered" evidence="11">
    <location>
        <begin position="107"/>
        <end position="191"/>
    </location>
</feature>
<gene>
    <name evidence="14" type="primary">agmo</name>
    <name evidence="14" type="ORF">DAT39_009699</name>
</gene>
<dbReference type="Gene3D" id="1.10.10.60">
    <property type="entry name" value="Homeodomain-like"/>
    <property type="match status" value="1"/>
</dbReference>
<dbReference type="PROSITE" id="PS50071">
    <property type="entry name" value="HOMEOBOX_2"/>
    <property type="match status" value="1"/>
</dbReference>
<feature type="transmembrane region" description="Helical" evidence="12">
    <location>
        <begin position="252"/>
        <end position="273"/>
    </location>
</feature>
<evidence type="ECO:0000256" key="5">
    <source>
        <dbReference type="ARBA" id="ARBA00023098"/>
    </source>
</evidence>
<accession>A0A8J4TM20</accession>
<dbReference type="SUPFAM" id="SSF46689">
    <property type="entry name" value="Homeodomain-like"/>
    <property type="match status" value="1"/>
</dbReference>
<dbReference type="AlphaFoldDB" id="A0A8J4TM20"/>
<dbReference type="GO" id="GO:0005506">
    <property type="term" value="F:iron ion binding"/>
    <property type="evidence" value="ECO:0007669"/>
    <property type="project" value="InterPro"/>
</dbReference>
<dbReference type="PANTHER" id="PTHR21624:SF1">
    <property type="entry name" value="ALKYLGLYCEROL MONOOXYGENASE"/>
    <property type="match status" value="1"/>
</dbReference>
<protein>
    <recommendedName>
        <fullName evidence="8">Transmembrane protein 195</fullName>
    </recommendedName>
</protein>
<feature type="compositionally biased region" description="Basic and acidic residues" evidence="11">
    <location>
        <begin position="180"/>
        <end position="191"/>
    </location>
</feature>
<keyword evidence="9 10" id="KW-0539">Nucleus</keyword>
<evidence type="ECO:0000256" key="7">
    <source>
        <dbReference type="ARBA" id="ARBA00037122"/>
    </source>
</evidence>
<evidence type="ECO:0000256" key="9">
    <source>
        <dbReference type="PROSITE-ProRule" id="PRU00108"/>
    </source>
</evidence>
<dbReference type="GO" id="GO:0016020">
    <property type="term" value="C:membrane"/>
    <property type="evidence" value="ECO:0007669"/>
    <property type="project" value="GOC"/>
</dbReference>
<evidence type="ECO:0000256" key="4">
    <source>
        <dbReference type="ARBA" id="ARBA00023002"/>
    </source>
</evidence>
<keyword evidence="6 12" id="KW-0472">Membrane</keyword>
<dbReference type="OrthoDB" id="6354873at2759"/>
<comment type="caution">
    <text evidence="14">The sequence shown here is derived from an EMBL/GenBank/DDBJ whole genome shotgun (WGS) entry which is preliminary data.</text>
</comment>
<dbReference type="Proteomes" id="UP000727407">
    <property type="component" value="Unassembled WGS sequence"/>
</dbReference>
<dbReference type="Pfam" id="PF04116">
    <property type="entry name" value="FA_hydroxylase"/>
    <property type="match status" value="1"/>
</dbReference>
<dbReference type="InterPro" id="IPR006694">
    <property type="entry name" value="Fatty_acid_hydroxylase"/>
</dbReference>
<evidence type="ECO:0000256" key="3">
    <source>
        <dbReference type="ARBA" id="ARBA00022989"/>
    </source>
</evidence>
<reference evidence="14" key="1">
    <citation type="submission" date="2020-07" db="EMBL/GenBank/DDBJ databases">
        <title>Clarias magur genome sequencing, assembly and annotation.</title>
        <authorList>
            <person name="Kushwaha B."/>
            <person name="Kumar R."/>
            <person name="Das P."/>
            <person name="Joshi C.G."/>
            <person name="Kumar D."/>
            <person name="Nagpure N.S."/>
            <person name="Pandey M."/>
            <person name="Agarwal S."/>
            <person name="Srivastava S."/>
            <person name="Singh M."/>
            <person name="Sahoo L."/>
            <person name="Jayasankar P."/>
            <person name="Meher P.K."/>
            <person name="Koringa P.G."/>
            <person name="Iquebal M.A."/>
            <person name="Das S.P."/>
            <person name="Bit A."/>
            <person name="Patnaik S."/>
            <person name="Patel N."/>
            <person name="Shah T.M."/>
            <person name="Hinsu A."/>
            <person name="Jena J.K."/>
        </authorList>
    </citation>
    <scope>NUCLEOTIDE SEQUENCE</scope>
    <source>
        <strain evidence="14">CIFAMagur01</strain>
        <tissue evidence="14">Testis</tissue>
    </source>
</reference>
<dbReference type="CDD" id="cd00086">
    <property type="entry name" value="homeodomain"/>
    <property type="match status" value="1"/>
</dbReference>
<dbReference type="SMART" id="SM00389">
    <property type="entry name" value="HOX"/>
    <property type="match status" value="1"/>
</dbReference>
<dbReference type="GO" id="GO:0005783">
    <property type="term" value="C:endoplasmic reticulum"/>
    <property type="evidence" value="ECO:0007669"/>
    <property type="project" value="TreeGrafter"/>
</dbReference>
<evidence type="ECO:0000256" key="1">
    <source>
        <dbReference type="ARBA" id="ARBA00004127"/>
    </source>
</evidence>
<keyword evidence="9 10" id="KW-0238">DNA-binding</keyword>
<evidence type="ECO:0000259" key="13">
    <source>
        <dbReference type="PROSITE" id="PS50071"/>
    </source>
</evidence>
<dbReference type="GO" id="GO:0003677">
    <property type="term" value="F:DNA binding"/>
    <property type="evidence" value="ECO:0007669"/>
    <property type="project" value="UniProtKB-UniRule"/>
</dbReference>
<keyword evidence="5" id="KW-0443">Lipid metabolism</keyword>
<evidence type="ECO:0000256" key="8">
    <source>
        <dbReference type="ARBA" id="ARBA00041444"/>
    </source>
</evidence>
<keyword evidence="9 10" id="KW-0371">Homeobox</keyword>
<dbReference type="Pfam" id="PF00046">
    <property type="entry name" value="Homeodomain"/>
    <property type="match status" value="1"/>
</dbReference>
<evidence type="ECO:0000256" key="10">
    <source>
        <dbReference type="RuleBase" id="RU000682"/>
    </source>
</evidence>
<dbReference type="GO" id="GO:0008610">
    <property type="term" value="P:lipid biosynthetic process"/>
    <property type="evidence" value="ECO:0007669"/>
    <property type="project" value="InterPro"/>
</dbReference>
<name>A0A8J4TM20_CLAMG</name>
<dbReference type="GO" id="GO:0050479">
    <property type="term" value="F:glyceryl-ether monooxygenase activity"/>
    <property type="evidence" value="ECO:0007669"/>
    <property type="project" value="TreeGrafter"/>
</dbReference>
<feature type="non-terminal residue" evidence="14">
    <location>
        <position position="571"/>
    </location>
</feature>
<comment type="function">
    <text evidence="7">Glyceryl-ether monooxygenase that cleaves the O-alkyl bond of ether lipids. Ether lipids are essential components of brain membranes.</text>
</comment>
<sequence length="571" mass="64418">MDHTLFGCLRGPHAPPQALHPAFALHSRSEHLSAYPDLSSSSSSSSPSCVVSCYPGEDGLFGGHGHQRGPPITQQHHPVTPQPQQGSWHIPQMSSVSNNNVRLGLGMTGTDSGSSDMGPGGPSLCASTPSLGGTMPSGVSCLPGGDFGRQTLSPAEAEKRTGKRRSDSSESQDGNYKSDTSSKPRKERTAFTKEQIRELEAEFAHHNYLTRLRRYEIAVNLDLTERQGTRMLFYLMSPNETSFAKVEQVPQYVQQATLFFVGMIVLEILLGWLKTGDLVIKINDGTTSLSAGMMSRLPDLFVKSLEISGYIYIWNNFRILELPWDSAWTWWLAFLGVDFGYYWVHRCSHELNILWAAHQVHHSSEYYNLTTALRQSVTQQFASWVFYLPMALIVPPSIFAVHIQFNLLYQFWIHTEFVTDLGPLEWILNTPSHHRVHHGRNRYCIDKNYGGTLIIWDRMLGTFAPEDDKVIYGLTHPINTFDILSVEFEYYVYLWQQFLNADGFTHKLSVIFNGPGWTPGKPRLGDPEDLPEITGEEVPHNPQWSSALQTYVHVQFLLVLVVYNNLFATEH</sequence>
<feature type="DNA-binding region" description="Homeobox" evidence="9">
    <location>
        <begin position="184"/>
        <end position="228"/>
    </location>
</feature>
<evidence type="ECO:0000256" key="6">
    <source>
        <dbReference type="ARBA" id="ARBA00023136"/>
    </source>
</evidence>
<feature type="transmembrane region" description="Helical" evidence="12">
    <location>
        <begin position="384"/>
        <end position="405"/>
    </location>
</feature>
<keyword evidence="4" id="KW-0560">Oxidoreductase</keyword>